<accession>A0A0B7B406</accession>
<dbReference type="AlphaFoldDB" id="A0A0B7B406"/>
<gene>
    <name evidence="1" type="primary">ORF156715</name>
</gene>
<evidence type="ECO:0000313" key="1">
    <source>
        <dbReference type="EMBL" id="CEK86991.1"/>
    </source>
</evidence>
<sequence>MLRPGQCLNISPCFLLTWHNNRIHLRVAVTVDTITKQDNNIHRLNLKHIQNTDKTQTKHR</sequence>
<proteinExistence type="predicted"/>
<reference evidence="1" key="1">
    <citation type="submission" date="2014-12" db="EMBL/GenBank/DDBJ databases">
        <title>Insight into the proteome of Arion vulgaris.</title>
        <authorList>
            <person name="Aradska J."/>
            <person name="Bulat T."/>
            <person name="Smidak R."/>
            <person name="Sarate P."/>
            <person name="Gangsoo J."/>
            <person name="Sialana F."/>
            <person name="Bilban M."/>
            <person name="Lubec G."/>
        </authorList>
    </citation>
    <scope>NUCLEOTIDE SEQUENCE</scope>
    <source>
        <tissue evidence="1">Skin</tissue>
    </source>
</reference>
<dbReference type="EMBL" id="HACG01040126">
    <property type="protein sequence ID" value="CEK86991.1"/>
    <property type="molecule type" value="Transcribed_RNA"/>
</dbReference>
<protein>
    <submittedName>
        <fullName evidence="1">Uncharacterized protein</fullName>
    </submittedName>
</protein>
<organism evidence="1">
    <name type="scientific">Arion vulgaris</name>
    <dbReference type="NCBI Taxonomy" id="1028688"/>
    <lineage>
        <taxon>Eukaryota</taxon>
        <taxon>Metazoa</taxon>
        <taxon>Spiralia</taxon>
        <taxon>Lophotrochozoa</taxon>
        <taxon>Mollusca</taxon>
        <taxon>Gastropoda</taxon>
        <taxon>Heterobranchia</taxon>
        <taxon>Euthyneura</taxon>
        <taxon>Panpulmonata</taxon>
        <taxon>Eupulmonata</taxon>
        <taxon>Stylommatophora</taxon>
        <taxon>Helicina</taxon>
        <taxon>Arionoidea</taxon>
        <taxon>Arionidae</taxon>
        <taxon>Arion</taxon>
    </lineage>
</organism>
<name>A0A0B7B406_9EUPU</name>
<feature type="non-terminal residue" evidence="1">
    <location>
        <position position="60"/>
    </location>
</feature>